<feature type="domain" description="GH15-like" evidence="1">
    <location>
        <begin position="246"/>
        <end position="616"/>
    </location>
</feature>
<dbReference type="Pfam" id="PF19291">
    <property type="entry name" value="TREH_N"/>
    <property type="match status" value="1"/>
</dbReference>
<dbReference type="InterPro" id="IPR012341">
    <property type="entry name" value="6hp_glycosidase-like_sf"/>
</dbReference>
<protein>
    <submittedName>
        <fullName evidence="3">Glycoside hydrolase family 15 protein</fullName>
    </submittedName>
</protein>
<name>A0AB39SMQ2_9ACTN</name>
<dbReference type="GO" id="GO:0004553">
    <property type="term" value="F:hydrolase activity, hydrolyzing O-glycosyl compounds"/>
    <property type="evidence" value="ECO:0007669"/>
    <property type="project" value="TreeGrafter"/>
</dbReference>
<evidence type="ECO:0000259" key="2">
    <source>
        <dbReference type="Pfam" id="PF19291"/>
    </source>
</evidence>
<dbReference type="AlphaFoldDB" id="A0AB39SMQ2"/>
<evidence type="ECO:0000313" key="3">
    <source>
        <dbReference type="EMBL" id="XDQ68987.1"/>
    </source>
</evidence>
<dbReference type="Pfam" id="PF00723">
    <property type="entry name" value="Glyco_hydro_15"/>
    <property type="match status" value="1"/>
</dbReference>
<dbReference type="InterPro" id="IPR008928">
    <property type="entry name" value="6-hairpin_glycosidase_sf"/>
</dbReference>
<reference evidence="3" key="1">
    <citation type="submission" date="2024-07" db="EMBL/GenBank/DDBJ databases">
        <authorList>
            <person name="Yu S.T."/>
        </authorList>
    </citation>
    <scope>NUCLEOTIDE SEQUENCE</scope>
    <source>
        <strain evidence="3">R35</strain>
    </source>
</reference>
<dbReference type="Gene3D" id="1.50.10.10">
    <property type="match status" value="1"/>
</dbReference>
<organism evidence="3">
    <name type="scientific">Streptomyces sp. R35</name>
    <dbReference type="NCBI Taxonomy" id="3238630"/>
    <lineage>
        <taxon>Bacteria</taxon>
        <taxon>Bacillati</taxon>
        <taxon>Actinomycetota</taxon>
        <taxon>Actinomycetes</taxon>
        <taxon>Kitasatosporales</taxon>
        <taxon>Streptomycetaceae</taxon>
        <taxon>Streptomyces</taxon>
    </lineage>
</organism>
<dbReference type="PANTHER" id="PTHR31616">
    <property type="entry name" value="TREHALASE"/>
    <property type="match status" value="1"/>
</dbReference>
<keyword evidence="3" id="KW-0378">Hydrolase</keyword>
<dbReference type="RefSeq" id="WP_369265720.1">
    <property type="nucleotide sequence ID" value="NZ_CP163440.1"/>
</dbReference>
<dbReference type="InterPro" id="IPR045582">
    <property type="entry name" value="Trehalase-like_N"/>
</dbReference>
<evidence type="ECO:0000259" key="1">
    <source>
        <dbReference type="Pfam" id="PF00723"/>
    </source>
</evidence>
<dbReference type="SUPFAM" id="SSF48208">
    <property type="entry name" value="Six-hairpin glycosidases"/>
    <property type="match status" value="1"/>
</dbReference>
<dbReference type="PANTHER" id="PTHR31616:SF0">
    <property type="entry name" value="GLUCAN 1,4-ALPHA-GLUCOSIDASE"/>
    <property type="match status" value="1"/>
</dbReference>
<dbReference type="EMBL" id="CP163440">
    <property type="protein sequence ID" value="XDQ68987.1"/>
    <property type="molecule type" value="Genomic_DNA"/>
</dbReference>
<feature type="domain" description="Trehalase-like N-terminal" evidence="2">
    <location>
        <begin position="28"/>
        <end position="178"/>
    </location>
</feature>
<sequence length="624" mass="70076">MTPEAGARDGARRSPGEPWGADTLRYLPIAEHGLIGDLRSAALVGTNGTIDWYCCPRFDAPSVFASILDADRGGSFELAADVPARTKQFYFPDTNVLITRFFADDGVGEIQDFMPVVDDSREADRHRLIRRVVCVRGTLPFRARVAPRFEYGAAPHTVHAQAGQAVFTSSSLRLALTSTVPIEVSGQDVWSLFKLHEGESAVFTIDRVGGDVAPRFCAVAEAERQFNATVCYWRRWLSQSRYRGRWREMVHRSALTLKLLTYAPTGAIIAAPTTSLPEQIGGERNWDYRYVWIRDAAFCVYAMLRLGFTDEAEAFMGFLSEHVRLTATETSQPSGALQIMYGIDGSRDLPERELPHLEGYRCSAPVRVGNAAVGQLQLDIYGALVDSLYLYDKWGKPISSAHWDSISELVDWVCDHWDQPDEGVWETRGGRKPFLYSRLMCWVAIERAMRLARHRGLPADMVRWGSTRDTIYRRIMRHGWSDERHAFVQYEDSGILDASLLMMPLAKFISPTDPKWLATLDALGEDLVSDSLVYRYDPQASPDGLQGEEGTFSICSFWYVEALTRAGRLDEARLAFEKMLTYANHLGLYAEEIGHTGEQHGNFPQAFTHLALISAAFNLDRMLG</sequence>
<dbReference type="InterPro" id="IPR011613">
    <property type="entry name" value="GH15-like"/>
</dbReference>
<accession>A0AB39SMQ2</accession>
<dbReference type="GO" id="GO:0005975">
    <property type="term" value="P:carbohydrate metabolic process"/>
    <property type="evidence" value="ECO:0007669"/>
    <property type="project" value="InterPro"/>
</dbReference>
<gene>
    <name evidence="3" type="ORF">AB5J50_48315</name>
</gene>
<proteinExistence type="predicted"/>